<dbReference type="InterPro" id="IPR006076">
    <property type="entry name" value="FAD-dep_OxRdtase"/>
</dbReference>
<feature type="region of interest" description="Disordered" evidence="5">
    <location>
        <begin position="87"/>
        <end position="107"/>
    </location>
</feature>
<dbReference type="PANTHER" id="PTHR10961:SF46">
    <property type="entry name" value="PEROXISOMAL SARCOSINE OXIDASE"/>
    <property type="match status" value="1"/>
</dbReference>
<dbReference type="EMBL" id="CP007128">
    <property type="protein sequence ID" value="AHG88635.1"/>
    <property type="molecule type" value="Genomic_DNA"/>
</dbReference>
<sequence>MADDPDVSTPTRRDFLKAAGAGATIALLGACDTAEAAPVPGLAHRRRPLVGGSSSDVVVIGGGIWGSFTALHLCRMGAKVTLVDAYGPGNARSTSGDESRGVRSSYGDRDTGEMWMLWAREAIARWKAFDAEWGKDLRLNLFHTTGDLILRPDWEPFLNRTRHWWERHAVPYEILDPEAVRRDFPVISMDDITAVLYEPDAGVVRARRSVQTVAAVAERLGARIAIGRARPGRVANGRLTDVALDTGETLRADTFVFAPGPWLGKTFPTLFANRMRTPLGYVCYFGTPAGDHRFTYPNLPSFNFPGVTGWASLPVDSRGFRVRGGERAPGPRPRTGGAGASNTPTPPRQLDPDTSDRWADAARIEPTRRFVAHRFPLLADAPLLQTHACHYELSSSRNFVVDRHPDMTNVWIAGGGNAEGFKFGPVIGEYVAQRALGTEGDPAVAKGFRIPEKEFELPPPATVATDTAKKALGTPGRR</sequence>
<organism evidence="7 8">
    <name type="scientific">Gemmatirosa kalamazoonensis</name>
    <dbReference type="NCBI Taxonomy" id="861299"/>
    <lineage>
        <taxon>Bacteria</taxon>
        <taxon>Pseudomonadati</taxon>
        <taxon>Gemmatimonadota</taxon>
        <taxon>Gemmatimonadia</taxon>
        <taxon>Gemmatimonadales</taxon>
        <taxon>Gemmatimonadaceae</taxon>
        <taxon>Gemmatirosa</taxon>
    </lineage>
</organism>
<dbReference type="Proteomes" id="UP000019151">
    <property type="component" value="Chromosome"/>
</dbReference>
<keyword evidence="8" id="KW-1185">Reference proteome</keyword>
<gene>
    <name evidence="7" type="ORF">J421_1098</name>
</gene>
<dbReference type="PATRIC" id="fig|861299.3.peg.1114"/>
<dbReference type="OrthoDB" id="9806257at2"/>
<dbReference type="AlphaFoldDB" id="W0RE78"/>
<dbReference type="PROSITE" id="PS51318">
    <property type="entry name" value="TAT"/>
    <property type="match status" value="1"/>
</dbReference>
<dbReference type="InterPro" id="IPR036188">
    <property type="entry name" value="FAD/NAD-bd_sf"/>
</dbReference>
<dbReference type="InterPro" id="IPR045170">
    <property type="entry name" value="MTOX"/>
</dbReference>
<dbReference type="RefSeq" id="WP_025410161.1">
    <property type="nucleotide sequence ID" value="NZ_CP007128.1"/>
</dbReference>
<dbReference type="Pfam" id="PF01266">
    <property type="entry name" value="DAO"/>
    <property type="match status" value="1"/>
</dbReference>
<keyword evidence="4" id="KW-0560">Oxidoreductase</keyword>
<feature type="domain" description="FAD dependent oxidoreductase" evidence="6">
    <location>
        <begin position="56"/>
        <end position="434"/>
    </location>
</feature>
<dbReference type="eggNOG" id="COG0665">
    <property type="taxonomic scope" value="Bacteria"/>
</dbReference>
<protein>
    <submittedName>
        <fullName evidence="7">FAD dependent oxidoreductase</fullName>
    </submittedName>
</protein>
<comment type="cofactor">
    <cofactor evidence="1">
        <name>FAD</name>
        <dbReference type="ChEBI" id="CHEBI:57692"/>
    </cofactor>
</comment>
<dbReference type="STRING" id="861299.J421_1098"/>
<dbReference type="Gene3D" id="3.30.9.10">
    <property type="entry name" value="D-Amino Acid Oxidase, subunit A, domain 2"/>
    <property type="match status" value="1"/>
</dbReference>
<feature type="region of interest" description="Disordered" evidence="5">
    <location>
        <begin position="456"/>
        <end position="478"/>
    </location>
</feature>
<dbReference type="GO" id="GO:0008115">
    <property type="term" value="F:sarcosine oxidase activity"/>
    <property type="evidence" value="ECO:0007669"/>
    <property type="project" value="TreeGrafter"/>
</dbReference>
<dbReference type="InterPro" id="IPR006311">
    <property type="entry name" value="TAT_signal"/>
</dbReference>
<dbReference type="Gene3D" id="3.50.50.60">
    <property type="entry name" value="FAD/NAD(P)-binding domain"/>
    <property type="match status" value="1"/>
</dbReference>
<dbReference type="KEGG" id="gba:J421_1098"/>
<dbReference type="SUPFAM" id="SSF51905">
    <property type="entry name" value="FAD/NAD(P)-binding domain"/>
    <property type="match status" value="1"/>
</dbReference>
<feature type="region of interest" description="Disordered" evidence="5">
    <location>
        <begin position="321"/>
        <end position="355"/>
    </location>
</feature>
<feature type="compositionally biased region" description="Basic and acidic residues" evidence="5">
    <location>
        <begin position="95"/>
        <end position="107"/>
    </location>
</feature>
<dbReference type="GO" id="GO:0050660">
    <property type="term" value="F:flavin adenine dinucleotide binding"/>
    <property type="evidence" value="ECO:0007669"/>
    <property type="project" value="InterPro"/>
</dbReference>
<name>W0RE78_9BACT</name>
<evidence type="ECO:0000256" key="4">
    <source>
        <dbReference type="ARBA" id="ARBA00023002"/>
    </source>
</evidence>
<dbReference type="InterPro" id="IPR019546">
    <property type="entry name" value="TAT_signal_bac_arc"/>
</dbReference>
<proteinExistence type="predicted"/>
<evidence type="ECO:0000259" key="6">
    <source>
        <dbReference type="Pfam" id="PF01266"/>
    </source>
</evidence>
<dbReference type="PANTHER" id="PTHR10961">
    <property type="entry name" value="PEROXISOMAL SARCOSINE OXIDASE"/>
    <property type="match status" value="1"/>
</dbReference>
<dbReference type="HOGENOM" id="CLU_007884_2_1_0"/>
<keyword evidence="2" id="KW-0285">Flavoprotein</keyword>
<evidence type="ECO:0000256" key="1">
    <source>
        <dbReference type="ARBA" id="ARBA00001974"/>
    </source>
</evidence>
<dbReference type="InParanoid" id="W0RE78"/>
<dbReference type="NCBIfam" id="TIGR01409">
    <property type="entry name" value="TAT_signal_seq"/>
    <property type="match status" value="1"/>
</dbReference>
<evidence type="ECO:0000313" key="8">
    <source>
        <dbReference type="Proteomes" id="UP000019151"/>
    </source>
</evidence>
<keyword evidence="3" id="KW-0274">FAD</keyword>
<evidence type="ECO:0000313" key="7">
    <source>
        <dbReference type="EMBL" id="AHG88635.1"/>
    </source>
</evidence>
<evidence type="ECO:0000256" key="5">
    <source>
        <dbReference type="SAM" id="MobiDB-lite"/>
    </source>
</evidence>
<evidence type="ECO:0000256" key="2">
    <source>
        <dbReference type="ARBA" id="ARBA00022630"/>
    </source>
</evidence>
<evidence type="ECO:0000256" key="3">
    <source>
        <dbReference type="ARBA" id="ARBA00022827"/>
    </source>
</evidence>
<accession>W0RE78</accession>
<reference evidence="7 8" key="1">
    <citation type="journal article" date="2014" name="Genome Announc.">
        <title>Genome Sequence and Methylome of Soil Bacterium Gemmatirosa kalamazoonensis KBS708T, a Member of the Rarely Cultivated Gemmatimonadetes Phylum.</title>
        <authorList>
            <person name="Debruyn J.M."/>
            <person name="Radosevich M."/>
            <person name="Wommack K.E."/>
            <person name="Polson S.W."/>
            <person name="Hauser L.J."/>
            <person name="Fawaz M.N."/>
            <person name="Korlach J."/>
            <person name="Tsai Y.C."/>
        </authorList>
    </citation>
    <scope>NUCLEOTIDE SEQUENCE [LARGE SCALE GENOMIC DNA]</scope>
    <source>
        <strain evidence="7 8">KBS708</strain>
    </source>
</reference>